<evidence type="ECO:0000313" key="2">
    <source>
        <dbReference type="Proteomes" id="UP000595278"/>
    </source>
</evidence>
<dbReference type="EMBL" id="CP067393">
    <property type="protein sequence ID" value="QQP85078.1"/>
    <property type="molecule type" value="Genomic_DNA"/>
</dbReference>
<sequence length="516" mass="58613">MSNCASKTADSYFKRMMTDDAYYFANNLKIIDKDGEIVPFYMNEAQKIVHDAVERQLSETGKVRAICVKGRQQGVSTYVGARFYKRTSSKFHKKTFILTHDLDATDNLFQMAKNYYDLSHDEFKPKIKSRNAKALSFSELNSSYRVATARNKSTGRSFTAQFFHGSEVAYWPFGIDIMAGLGQAIPDKEGTEIFLESTANGMNFFHERWKLAVAGKSDYIPIFVPWYIQEEYRKQPSKDLELNEYDLEYMETYGLDIQQMAWRANKIFSDFNGSKDVFNQEYPATCDLAFQKVGHQPLVNTFAVTRARKQLATNVQRIGAHVVGVDVARYGDDDTSIYHRQGRVAWKEGSYNGLSVPEVASICANLLRNDPTIRMMFIDITGGLGAGVYDLLVLWGFGDRVTPVIFNAKPSDPRKYYNKRAEMWGEMADWIVDPITPSIPDIDRLHMDLTAPSYSFTHNGQIKLDSKEKIKKETGKSPDDGDALALTFATPIQADDSYTPDWQKNLNNSDLDYMAA</sequence>
<dbReference type="KEGG" id="eaz:JHT90_11880"/>
<proteinExistence type="predicted"/>
<name>A0A974NE91_9GAMM</name>
<keyword evidence="2" id="KW-1185">Reference proteome</keyword>
<gene>
    <name evidence="1" type="ORF">JHT90_11880</name>
</gene>
<dbReference type="Gene3D" id="3.40.50.300">
    <property type="entry name" value="P-loop containing nucleotide triphosphate hydrolases"/>
    <property type="match status" value="1"/>
</dbReference>
<dbReference type="Gene3D" id="3.30.420.240">
    <property type="match status" value="1"/>
</dbReference>
<dbReference type="InterPro" id="IPR027417">
    <property type="entry name" value="P-loop_NTPase"/>
</dbReference>
<protein>
    <recommendedName>
        <fullName evidence="3">Terminase large subunit</fullName>
    </recommendedName>
</protein>
<organism evidence="1 2">
    <name type="scientific">Entomomonas asaccharolytica</name>
    <dbReference type="NCBI Taxonomy" id="2785331"/>
    <lineage>
        <taxon>Bacteria</taxon>
        <taxon>Pseudomonadati</taxon>
        <taxon>Pseudomonadota</taxon>
        <taxon>Gammaproteobacteria</taxon>
        <taxon>Pseudomonadales</taxon>
        <taxon>Pseudomonadaceae</taxon>
        <taxon>Entomomonas</taxon>
    </lineage>
</organism>
<evidence type="ECO:0008006" key="3">
    <source>
        <dbReference type="Google" id="ProtNLM"/>
    </source>
</evidence>
<accession>A0A974NE91</accession>
<dbReference type="Proteomes" id="UP000595278">
    <property type="component" value="Chromosome"/>
</dbReference>
<evidence type="ECO:0000313" key="1">
    <source>
        <dbReference type="EMBL" id="QQP85078.1"/>
    </source>
</evidence>
<reference evidence="1 2" key="1">
    <citation type="submission" date="2021-01" db="EMBL/GenBank/DDBJ databases">
        <title>Entomomonas sp. F2A isolated from a house cricket (Acheta domesticus).</title>
        <authorList>
            <person name="Spergser J."/>
            <person name="Busse H.-J."/>
        </authorList>
    </citation>
    <scope>NUCLEOTIDE SEQUENCE [LARGE SCALE GENOMIC DNA]</scope>
    <source>
        <strain evidence="1 2">F2A</strain>
    </source>
</reference>
<dbReference type="RefSeq" id="WP_201091224.1">
    <property type="nucleotide sequence ID" value="NZ_CP067393.1"/>
</dbReference>
<dbReference type="AlphaFoldDB" id="A0A974NE91"/>